<sequence>MDYSSIDSELIESLDFLRPPVKRAFRNTNRSTITNLENHINNIKVLKDFRKKISKDCQFSQSKFRTAESSTSLILKKTTEREILQQYSVLSYSNIPNLQNSKIYPTYSPDSKEKPLIKVTVIPKTGQTQPVNALKKRKYLPERIHRTVSNQENSVQTKNVYLVVKGRKREKVYEIKTTGSAKFTNTRSKNTVKDEIIPIEQLSSLKLVLDSLNMDRERDKDRRRRKKSDVDSFVEYSRILNGNENFRECTCWNAVRVNERYRECTCLDEVREGASQMNDCKSRVRITGHLGLNEDDRYVLRCAATVNDQPGKFDKTILYQANFYPKQDIQVDALSVFPVMFLVTVPTDYSPVEQTAPYVCREERQYNNVCNRDSCATRCFNAATYYPNKRDFNIQADLQNENKCEMPPTPRVMQCKESQATQVNFIIGCTPDGPKCRNQFLNKDEIIQCCRTTDENHANITDSDSDSNSVKDCQNPLVIISVYPMQDCCENVKVLTTYQDDGKISSQRKPNVLVQNSQRPTSGTKPNNEKKTENKVSRSRSRSPINKNKIITKPNVAENRVIRSNTRKASPGNEATPSTNKANRPLRNNQDKTFNKPNPTKSRQGNSPQVNTPKASKGMNTDPNITKKILVDSYTKKLTDYLKSETGEAKEKLTKNDPSRVTVNIDGDNEYYKVLFQQANSTTDFKIRKTVKGNQTKKNAENARTTSPTMKYLHNEESKRRRSPVQYKNQQKDDQEIENSFSRIQVRDSIEISHRFREAFHNYSVDFTAPIKHYRGDNCPIPDPIKRDKEIRALLGIDKGVHTSTAPEKVTGINVMEMQEPPCVCCDEPSSDSDSPEEPPVQEESPSPVEESPSPEDDSQSPVEESPSPVEERVPSKKRHVSTKSAKKPRASANSTGTQYEAQAQRTSLYQQLILNRNIQVFLQVEQFSKQKPIILSRRQYDKVKRTIESTIASKTGREYKRKKCICKTSLVSVGDIRMKSNRHHPLQDKPIQTSKKSVAQKANRKSSIASNKSKGPVKKHSNLVLFAKEEKKFISEIKPRQAMSSMEIQYAGMTYMKCVTFSSTNVEAGSMCPPPLENKESHSIHTIFKGHRKCPTPNLGTSMCSLYSEENNAMLSPKPLMMAQESKQKKPFLRRLMSCLVMRSARVSELNNLVSQPVKLPSVESSIDSYHISTSLGAIEVSSSIYDTSASFYSNHSVYPVNSKMKRGFFNSVREFLAIRKS</sequence>
<evidence type="ECO:0000256" key="1">
    <source>
        <dbReference type="SAM" id="MobiDB-lite"/>
    </source>
</evidence>
<feature type="compositionally biased region" description="Basic residues" evidence="1">
    <location>
        <begin position="876"/>
        <end position="890"/>
    </location>
</feature>
<feature type="compositionally biased region" description="Polar residues" evidence="1">
    <location>
        <begin position="595"/>
        <end position="623"/>
    </location>
</feature>
<feature type="compositionally biased region" description="Basic and acidic residues" evidence="1">
    <location>
        <begin position="527"/>
        <end position="536"/>
    </location>
</feature>
<comment type="caution">
    <text evidence="2">The sequence shown here is derived from an EMBL/GenBank/DDBJ whole genome shotgun (WGS) entry which is preliminary data.</text>
</comment>
<feature type="region of interest" description="Disordered" evidence="1">
    <location>
        <begin position="982"/>
        <end position="1017"/>
    </location>
</feature>
<feature type="compositionally biased region" description="Low complexity" evidence="1">
    <location>
        <begin position="842"/>
        <end position="852"/>
    </location>
</feature>
<name>A0ABD0SEP0_LOXSC</name>
<dbReference type="AlphaFoldDB" id="A0ABD0SEP0"/>
<gene>
    <name evidence="2" type="ORF">ABMA28_008792</name>
</gene>
<feature type="region of interest" description="Disordered" evidence="1">
    <location>
        <begin position="822"/>
        <end position="900"/>
    </location>
</feature>
<feature type="region of interest" description="Disordered" evidence="1">
    <location>
        <begin position="692"/>
        <end position="735"/>
    </location>
</feature>
<organism evidence="2 3">
    <name type="scientific">Loxostege sticticalis</name>
    <name type="common">Beet webworm moth</name>
    <dbReference type="NCBI Taxonomy" id="481309"/>
    <lineage>
        <taxon>Eukaryota</taxon>
        <taxon>Metazoa</taxon>
        <taxon>Ecdysozoa</taxon>
        <taxon>Arthropoda</taxon>
        <taxon>Hexapoda</taxon>
        <taxon>Insecta</taxon>
        <taxon>Pterygota</taxon>
        <taxon>Neoptera</taxon>
        <taxon>Endopterygota</taxon>
        <taxon>Lepidoptera</taxon>
        <taxon>Glossata</taxon>
        <taxon>Ditrysia</taxon>
        <taxon>Pyraloidea</taxon>
        <taxon>Crambidae</taxon>
        <taxon>Pyraustinae</taxon>
        <taxon>Loxostege</taxon>
    </lineage>
</organism>
<evidence type="ECO:0000313" key="2">
    <source>
        <dbReference type="EMBL" id="KAL0818306.1"/>
    </source>
</evidence>
<reference evidence="2 3" key="1">
    <citation type="submission" date="2024-06" db="EMBL/GenBank/DDBJ databases">
        <title>A chromosome-level genome assembly of beet webworm, Loxostege sticticalis.</title>
        <authorList>
            <person name="Zhang Y."/>
        </authorList>
    </citation>
    <scope>NUCLEOTIDE SEQUENCE [LARGE SCALE GENOMIC DNA]</scope>
    <source>
        <strain evidence="2">AQ028</strain>
        <tissue evidence="2">Male pupae</tissue>
    </source>
</reference>
<feature type="region of interest" description="Disordered" evidence="1">
    <location>
        <begin position="506"/>
        <end position="623"/>
    </location>
</feature>
<feature type="compositionally biased region" description="Polar residues" evidence="1">
    <location>
        <begin position="562"/>
        <end position="588"/>
    </location>
</feature>
<feature type="compositionally biased region" description="Low complexity" evidence="1">
    <location>
        <begin position="860"/>
        <end position="869"/>
    </location>
</feature>
<protein>
    <submittedName>
        <fullName evidence="2">Uncharacterized protein</fullName>
    </submittedName>
</protein>
<feature type="compositionally biased region" description="Polar residues" evidence="1">
    <location>
        <begin position="506"/>
        <end position="523"/>
    </location>
</feature>
<proteinExistence type="predicted"/>
<dbReference type="Proteomes" id="UP001549921">
    <property type="component" value="Unassembled WGS sequence"/>
</dbReference>
<evidence type="ECO:0000313" key="3">
    <source>
        <dbReference type="Proteomes" id="UP001549921"/>
    </source>
</evidence>
<accession>A0ABD0SEP0</accession>
<feature type="compositionally biased region" description="Polar residues" evidence="1">
    <location>
        <begin position="692"/>
        <end position="709"/>
    </location>
</feature>
<feature type="compositionally biased region" description="Acidic residues" evidence="1">
    <location>
        <begin position="829"/>
        <end position="841"/>
    </location>
</feature>
<dbReference type="EMBL" id="JBEDNZ010000022">
    <property type="protein sequence ID" value="KAL0818306.1"/>
    <property type="molecule type" value="Genomic_DNA"/>
</dbReference>